<keyword evidence="3" id="KW-0805">Transcription regulation</keyword>
<evidence type="ECO:0000256" key="8">
    <source>
        <dbReference type="RuleBase" id="RU004020"/>
    </source>
</evidence>
<evidence type="ECO:0000256" key="1">
    <source>
        <dbReference type="ARBA" id="ARBA00004123"/>
    </source>
</evidence>
<dbReference type="GeneID" id="104586572"/>
<dbReference type="Gene3D" id="1.10.10.10">
    <property type="entry name" value="Winged helix-like DNA-binding domain superfamily/Winged helix DNA-binding domain"/>
    <property type="match status" value="1"/>
</dbReference>
<dbReference type="InterPro" id="IPR000232">
    <property type="entry name" value="HSF_DNA-bd"/>
</dbReference>
<keyword evidence="10" id="KW-1185">Reference proteome</keyword>
<feature type="region of interest" description="Disordered" evidence="9">
    <location>
        <begin position="105"/>
        <end position="129"/>
    </location>
</feature>
<dbReference type="PRINTS" id="PR00056">
    <property type="entry name" value="HSFDOMAIN"/>
</dbReference>
<dbReference type="PROSITE" id="PS00434">
    <property type="entry name" value="HSF_DOMAIN"/>
    <property type="match status" value="1"/>
</dbReference>
<dbReference type="OrthoDB" id="60033at2759"/>
<dbReference type="GO" id="GO:0034605">
    <property type="term" value="P:cellular response to heat"/>
    <property type="evidence" value="ECO:0000318"/>
    <property type="project" value="GO_Central"/>
</dbReference>
<dbReference type="GO" id="GO:0003700">
    <property type="term" value="F:DNA-binding transcription factor activity"/>
    <property type="evidence" value="ECO:0000318"/>
    <property type="project" value="GO_Central"/>
</dbReference>
<dbReference type="SUPFAM" id="SSF46785">
    <property type="entry name" value="Winged helix' DNA-binding domain"/>
    <property type="match status" value="1"/>
</dbReference>
<dbReference type="Pfam" id="PF00447">
    <property type="entry name" value="HSF_DNA-bind"/>
    <property type="match status" value="1"/>
</dbReference>
<name>A0A1U7YW54_NELNU</name>
<dbReference type="PANTHER" id="PTHR10015:SF445">
    <property type="entry name" value="HEAT STRESS TRANSCRIPTION FACTOR A-4B-LIKE"/>
    <property type="match status" value="1"/>
</dbReference>
<dbReference type="SMART" id="SM00415">
    <property type="entry name" value="HSF"/>
    <property type="match status" value="1"/>
</dbReference>
<feature type="region of interest" description="Disordered" evidence="9">
    <location>
        <begin position="291"/>
        <end position="332"/>
    </location>
</feature>
<proteinExistence type="inferred from homology"/>
<dbReference type="FunCoup" id="A0A1U7YW54">
    <property type="interactions" value="1390"/>
</dbReference>
<evidence type="ECO:0000256" key="5">
    <source>
        <dbReference type="ARBA" id="ARBA00023125"/>
    </source>
</evidence>
<feature type="compositionally biased region" description="Basic and acidic residues" evidence="9">
    <location>
        <begin position="403"/>
        <end position="422"/>
    </location>
</feature>
<dbReference type="GO" id="GO:0043565">
    <property type="term" value="F:sequence-specific DNA binding"/>
    <property type="evidence" value="ECO:0007669"/>
    <property type="project" value="InterPro"/>
</dbReference>
<evidence type="ECO:0000313" key="11">
    <source>
        <dbReference type="RefSeq" id="XP_010242159.1"/>
    </source>
</evidence>
<comment type="similarity">
    <text evidence="8">Belongs to the HSF family.</text>
</comment>
<dbReference type="AlphaFoldDB" id="A0A1U7YW54"/>
<evidence type="ECO:0000256" key="9">
    <source>
        <dbReference type="SAM" id="MobiDB-lite"/>
    </source>
</evidence>
<feature type="compositionally biased region" description="Polar residues" evidence="9">
    <location>
        <begin position="108"/>
        <end position="121"/>
    </location>
</feature>
<reference evidence="11" key="1">
    <citation type="submission" date="2025-08" db="UniProtKB">
        <authorList>
            <consortium name="RefSeq"/>
        </authorList>
    </citation>
    <scope>IDENTIFICATION</scope>
</reference>
<keyword evidence="7" id="KW-0539">Nucleus</keyword>
<dbReference type="InterPro" id="IPR036388">
    <property type="entry name" value="WH-like_DNA-bd_sf"/>
</dbReference>
<evidence type="ECO:0000256" key="6">
    <source>
        <dbReference type="ARBA" id="ARBA00023163"/>
    </source>
</evidence>
<evidence type="ECO:0000256" key="7">
    <source>
        <dbReference type="ARBA" id="ARBA00023242"/>
    </source>
</evidence>
<dbReference type="FunFam" id="1.10.10.10:FF:000057">
    <property type="entry name" value="Heat shock transcription factor 1"/>
    <property type="match status" value="1"/>
</dbReference>
<feature type="compositionally biased region" description="Polar residues" evidence="9">
    <location>
        <begin position="393"/>
        <end position="402"/>
    </location>
</feature>
<dbReference type="InterPro" id="IPR036390">
    <property type="entry name" value="WH_DNA-bd_sf"/>
</dbReference>
<dbReference type="Proteomes" id="UP000189703">
    <property type="component" value="Unplaced"/>
</dbReference>
<evidence type="ECO:0000256" key="3">
    <source>
        <dbReference type="ARBA" id="ARBA00023015"/>
    </source>
</evidence>
<organism evidence="10 11">
    <name type="scientific">Nelumbo nucifera</name>
    <name type="common">Sacred lotus</name>
    <dbReference type="NCBI Taxonomy" id="4432"/>
    <lineage>
        <taxon>Eukaryota</taxon>
        <taxon>Viridiplantae</taxon>
        <taxon>Streptophyta</taxon>
        <taxon>Embryophyta</taxon>
        <taxon>Tracheophyta</taxon>
        <taxon>Spermatophyta</taxon>
        <taxon>Magnoliopsida</taxon>
        <taxon>Proteales</taxon>
        <taxon>Nelumbonaceae</taxon>
        <taxon>Nelumbo</taxon>
    </lineage>
</organism>
<gene>
    <name evidence="11" type="primary">LOC104586572</name>
</gene>
<keyword evidence="2" id="KW-0597">Phosphoprotein</keyword>
<evidence type="ECO:0000256" key="2">
    <source>
        <dbReference type="ARBA" id="ARBA00022553"/>
    </source>
</evidence>
<sequence length="446" mass="51115">MDGSQGSSNVPPPFLTKTYEMVDDPSTNSVVSWSPNNRSFIVWNPPEFSRDLLPKYFKHNNFSSFVRQLNTYGFRKVDPDQWEFANEDFIRGQRHLLKNIYRRKPVHSHSQQNQGNSTGLSESERQDLEEEIERLKHEKSMLVMDLQKHTQEHQGIELQMLSLEQHLHKLQHHQRQIISFLSQILQKPGFDSNLMQEPENYKKKRRLPKLDYLYDEADVEENQVLTFQKEKSDVISMPVIDIEPFERLESSLNSWENFLQDVGQASGEEMSPVGAVLQPYTVVFTEIDASSGDPNIDVETQSPKLHPSSPHSRDIYSSSELAGSRSHSESPVISSVQFSADLQSRASGIDMNSKPAAASEVLESKEQVVGMKTSAVPKRVNDVFWEQFLTETPGSSDTQEVQSEIRDTDVRKNENKPTDHGKLWLNSKPVDYLTEQMGYLTPSERM</sequence>
<dbReference type="GO" id="GO:0005634">
    <property type="term" value="C:nucleus"/>
    <property type="evidence" value="ECO:0000318"/>
    <property type="project" value="GO_Central"/>
</dbReference>
<dbReference type="STRING" id="4432.A0A1U7YW54"/>
<dbReference type="KEGG" id="nnu:104586572"/>
<accession>A0A1U7YW54</accession>
<keyword evidence="5" id="KW-0238">DNA-binding</keyword>
<feature type="region of interest" description="Disordered" evidence="9">
    <location>
        <begin position="393"/>
        <end position="423"/>
    </location>
</feature>
<protein>
    <submittedName>
        <fullName evidence="11">Heat stress transcription factor A-4b-like</fullName>
    </submittedName>
</protein>
<keyword evidence="6" id="KW-0804">Transcription</keyword>
<evidence type="ECO:0000256" key="4">
    <source>
        <dbReference type="ARBA" id="ARBA00023016"/>
    </source>
</evidence>
<keyword evidence="4" id="KW-0346">Stress response</keyword>
<dbReference type="eggNOG" id="KOG0627">
    <property type="taxonomic scope" value="Eukaryota"/>
</dbReference>
<comment type="subcellular location">
    <subcellularLocation>
        <location evidence="1">Nucleus</location>
    </subcellularLocation>
</comment>
<evidence type="ECO:0000313" key="10">
    <source>
        <dbReference type="Proteomes" id="UP000189703"/>
    </source>
</evidence>
<dbReference type="PANTHER" id="PTHR10015">
    <property type="entry name" value="HEAT SHOCK TRANSCRIPTION FACTOR"/>
    <property type="match status" value="1"/>
</dbReference>
<dbReference type="RefSeq" id="XP_010242159.1">
    <property type="nucleotide sequence ID" value="XM_010243857.2"/>
</dbReference>
<dbReference type="OMA" id="PQLEMNE"/>